<dbReference type="InterPro" id="IPR035906">
    <property type="entry name" value="MetI-like_sf"/>
</dbReference>
<feature type="domain" description="ABC transmembrane type-1" evidence="10">
    <location>
        <begin position="19"/>
        <end position="208"/>
    </location>
</feature>
<feature type="transmembrane region" description="Helical" evidence="9">
    <location>
        <begin position="189"/>
        <end position="211"/>
    </location>
</feature>
<keyword evidence="6" id="KW-0029">Amino-acid transport</keyword>
<keyword evidence="4" id="KW-1003">Cell membrane</keyword>
<name>A0ABP7FTU1_9MICO</name>
<evidence type="ECO:0000259" key="10">
    <source>
        <dbReference type="PROSITE" id="PS50928"/>
    </source>
</evidence>
<dbReference type="EMBL" id="BAABAE010000003">
    <property type="protein sequence ID" value="GAA3743711.1"/>
    <property type="molecule type" value="Genomic_DNA"/>
</dbReference>
<evidence type="ECO:0000313" key="11">
    <source>
        <dbReference type="EMBL" id="GAA3743711.1"/>
    </source>
</evidence>
<keyword evidence="5 9" id="KW-0812">Transmembrane</keyword>
<keyword evidence="8 9" id="KW-0472">Membrane</keyword>
<dbReference type="PROSITE" id="PS50928">
    <property type="entry name" value="ABC_TM1"/>
    <property type="match status" value="1"/>
</dbReference>
<comment type="subcellular location">
    <subcellularLocation>
        <location evidence="1 9">Cell membrane</location>
        <topology evidence="1 9">Multi-pass membrane protein</topology>
    </subcellularLocation>
</comment>
<evidence type="ECO:0000256" key="7">
    <source>
        <dbReference type="ARBA" id="ARBA00022989"/>
    </source>
</evidence>
<evidence type="ECO:0000256" key="5">
    <source>
        <dbReference type="ARBA" id="ARBA00022692"/>
    </source>
</evidence>
<dbReference type="InterPro" id="IPR043429">
    <property type="entry name" value="ArtM/GltK/GlnP/TcyL/YhdX-like"/>
</dbReference>
<reference evidence="12" key="1">
    <citation type="journal article" date="2019" name="Int. J. Syst. Evol. Microbiol.">
        <title>The Global Catalogue of Microorganisms (GCM) 10K type strain sequencing project: providing services to taxonomists for standard genome sequencing and annotation.</title>
        <authorList>
            <consortium name="The Broad Institute Genomics Platform"/>
            <consortium name="The Broad Institute Genome Sequencing Center for Infectious Disease"/>
            <person name="Wu L."/>
            <person name="Ma J."/>
        </authorList>
    </citation>
    <scope>NUCLEOTIDE SEQUENCE [LARGE SCALE GENOMIC DNA]</scope>
    <source>
        <strain evidence="12">JCM 16949</strain>
    </source>
</reference>
<evidence type="ECO:0000256" key="9">
    <source>
        <dbReference type="RuleBase" id="RU363032"/>
    </source>
</evidence>
<keyword evidence="3 9" id="KW-0813">Transport</keyword>
<dbReference type="NCBIfam" id="TIGR01726">
    <property type="entry name" value="HEQRo_perm_3TM"/>
    <property type="match status" value="1"/>
</dbReference>
<dbReference type="Proteomes" id="UP001501004">
    <property type="component" value="Unassembled WGS sequence"/>
</dbReference>
<keyword evidence="7 9" id="KW-1133">Transmembrane helix</keyword>
<dbReference type="InterPro" id="IPR000515">
    <property type="entry name" value="MetI-like"/>
</dbReference>
<evidence type="ECO:0000256" key="2">
    <source>
        <dbReference type="ARBA" id="ARBA00010072"/>
    </source>
</evidence>
<dbReference type="Pfam" id="PF00528">
    <property type="entry name" value="BPD_transp_1"/>
    <property type="match status" value="1"/>
</dbReference>
<dbReference type="PANTHER" id="PTHR30614:SF37">
    <property type="entry name" value="AMINO-ACID ABC TRANSPORTER PERMEASE PROTEIN YHDX-RELATED"/>
    <property type="match status" value="1"/>
</dbReference>
<evidence type="ECO:0000256" key="6">
    <source>
        <dbReference type="ARBA" id="ARBA00022970"/>
    </source>
</evidence>
<evidence type="ECO:0000256" key="8">
    <source>
        <dbReference type="ARBA" id="ARBA00023136"/>
    </source>
</evidence>
<evidence type="ECO:0000256" key="1">
    <source>
        <dbReference type="ARBA" id="ARBA00004651"/>
    </source>
</evidence>
<evidence type="ECO:0000313" key="12">
    <source>
        <dbReference type="Proteomes" id="UP001501004"/>
    </source>
</evidence>
<dbReference type="SUPFAM" id="SSF161098">
    <property type="entry name" value="MetI-like"/>
    <property type="match status" value="1"/>
</dbReference>
<evidence type="ECO:0000256" key="4">
    <source>
        <dbReference type="ARBA" id="ARBA00022475"/>
    </source>
</evidence>
<feature type="transmembrane region" description="Helical" evidence="9">
    <location>
        <begin position="61"/>
        <end position="81"/>
    </location>
</feature>
<comment type="similarity">
    <text evidence="2">Belongs to the binding-protein-dependent transport system permease family. HisMQ subfamily.</text>
</comment>
<accession>A0ABP7FTU1</accession>
<keyword evidence="12" id="KW-1185">Reference proteome</keyword>
<proteinExistence type="inferred from homology"/>
<organism evidence="11 12">
    <name type="scientific">Leifsonella bigeumensis</name>
    <dbReference type="NCBI Taxonomy" id="433643"/>
    <lineage>
        <taxon>Bacteria</taxon>
        <taxon>Bacillati</taxon>
        <taxon>Actinomycetota</taxon>
        <taxon>Actinomycetes</taxon>
        <taxon>Micrococcales</taxon>
        <taxon>Microbacteriaceae</taxon>
        <taxon>Leifsonella</taxon>
    </lineage>
</organism>
<feature type="transmembrane region" description="Helical" evidence="9">
    <location>
        <begin position="149"/>
        <end position="169"/>
    </location>
</feature>
<dbReference type="CDD" id="cd06261">
    <property type="entry name" value="TM_PBP2"/>
    <property type="match status" value="1"/>
</dbReference>
<dbReference type="InterPro" id="IPR010065">
    <property type="entry name" value="AA_ABC_transptr_permease_3TM"/>
</dbReference>
<dbReference type="PANTHER" id="PTHR30614">
    <property type="entry name" value="MEMBRANE COMPONENT OF AMINO ACID ABC TRANSPORTER"/>
    <property type="match status" value="1"/>
</dbReference>
<sequence>MDTIIGAIADVTPAYLAGFLMTLQLLLISGVGAFVVGVLVATMRISPVPSLRVFATVYTEVLRNVPLLLVLMFCALILPILGSDLDYYPLALIGLTAYTSPFVAEAIRSGFNGVPVGQAEAARSIGMGFGQTVTLVVLPQAARMVVPPLINVFIALTKNTSVAGIFFVNELFKQTNAGTRDNPDAIIVVLLYAAFLYLCITVPLGLIAGAVEKRVVVMR</sequence>
<comment type="caution">
    <text evidence="11">The sequence shown here is derived from an EMBL/GenBank/DDBJ whole genome shotgun (WGS) entry which is preliminary data.</text>
</comment>
<feature type="transmembrane region" description="Helical" evidence="9">
    <location>
        <begin position="15"/>
        <end position="40"/>
    </location>
</feature>
<evidence type="ECO:0000256" key="3">
    <source>
        <dbReference type="ARBA" id="ARBA00022448"/>
    </source>
</evidence>
<protein>
    <submittedName>
        <fullName evidence="11">Amino acid ABC transporter permease</fullName>
    </submittedName>
</protein>
<gene>
    <name evidence="11" type="ORF">GCM10022239_18930</name>
</gene>
<dbReference type="Gene3D" id="1.10.3720.10">
    <property type="entry name" value="MetI-like"/>
    <property type="match status" value="1"/>
</dbReference>